<evidence type="ECO:0000256" key="11">
    <source>
        <dbReference type="ARBA" id="ARBA00023033"/>
    </source>
</evidence>
<evidence type="ECO:0000256" key="5">
    <source>
        <dbReference type="ARBA" id="ARBA00022617"/>
    </source>
</evidence>
<reference evidence="14 15" key="1">
    <citation type="journal article" date="2012" name="Appl. Environ. Microbiol.">
        <title>Short-read sequencing for genomic analysis of the brown rot fungus Fibroporia radiculosa.</title>
        <authorList>
            <person name="Tang J.D."/>
            <person name="Perkins A.D."/>
            <person name="Sonstegard T.S."/>
            <person name="Schroeder S.G."/>
            <person name="Burgess S.C."/>
            <person name="Diehl S.V."/>
        </authorList>
    </citation>
    <scope>NUCLEOTIDE SEQUENCE [LARGE SCALE GENOMIC DNA]</scope>
    <source>
        <strain evidence="14 15">TFFH 294</strain>
    </source>
</reference>
<accession>J4HYS7</accession>
<dbReference type="GO" id="GO:0004497">
    <property type="term" value="F:monooxygenase activity"/>
    <property type="evidence" value="ECO:0007669"/>
    <property type="project" value="UniProtKB-KW"/>
</dbReference>
<keyword evidence="6" id="KW-0812">Transmembrane</keyword>
<dbReference type="PANTHER" id="PTHR46300">
    <property type="entry name" value="P450, PUTATIVE (EUROFUNG)-RELATED-RELATED"/>
    <property type="match status" value="1"/>
</dbReference>
<proteinExistence type="inferred from homology"/>
<evidence type="ECO:0000256" key="9">
    <source>
        <dbReference type="ARBA" id="ARBA00023002"/>
    </source>
</evidence>
<evidence type="ECO:0000256" key="4">
    <source>
        <dbReference type="ARBA" id="ARBA00010617"/>
    </source>
</evidence>
<evidence type="ECO:0000256" key="1">
    <source>
        <dbReference type="ARBA" id="ARBA00001971"/>
    </source>
</evidence>
<evidence type="ECO:0000256" key="10">
    <source>
        <dbReference type="ARBA" id="ARBA00023004"/>
    </source>
</evidence>
<sequence length="412" mass="46789">MAGEMLTGGMAMVFARYGSFWRRLRGAARHGFSTKAVEKYQATLASEAAQAAFDIVQTPADWEKRLKRAIASSILRATYGWPQIKEEESELITRMEAHIARLTNALISAALLIDFFPIIKYVPTWMAKWKRDALEWHKRDTRMFEGFYDGVRRKKMNDQQSDCFVSTLIENEERNGFTQKENAWLAGILFTAGAETTASAMSYFVLAMTLYPDVMRKAQAELDAVVGRERLPTFADQAQLPYINALCKEVLRWRPVGPLAVPRRTIKDDWYEGYLIPKGTIVIPNVWAINRDSNVYPDFDVFHPERFLDDAVEKTLAPLTHSMGHVTYGFGRRICAGYNFANQAMFIDIATLLWAFDIEKAVDEFGHVIVPSSTECIDAGAAVSPAPFKCRITPRFHEVEAILKWEQASRSE</sequence>
<dbReference type="PRINTS" id="PR00463">
    <property type="entry name" value="EP450I"/>
</dbReference>
<keyword evidence="7 13" id="KW-0479">Metal-binding</keyword>
<dbReference type="HOGENOM" id="CLU_001570_2_0_1"/>
<dbReference type="InterPro" id="IPR001128">
    <property type="entry name" value="Cyt_P450"/>
</dbReference>
<dbReference type="CDD" id="cd11065">
    <property type="entry name" value="CYP64-like"/>
    <property type="match status" value="1"/>
</dbReference>
<feature type="binding site" description="axial binding residue" evidence="13">
    <location>
        <position position="335"/>
    </location>
    <ligand>
        <name>heme</name>
        <dbReference type="ChEBI" id="CHEBI:30413"/>
    </ligand>
    <ligandPart>
        <name>Fe</name>
        <dbReference type="ChEBI" id="CHEBI:18248"/>
    </ligandPart>
</feature>
<dbReference type="InParanoid" id="J4HYS7"/>
<evidence type="ECO:0000256" key="12">
    <source>
        <dbReference type="ARBA" id="ARBA00023136"/>
    </source>
</evidence>
<comment type="cofactor">
    <cofactor evidence="1 13">
        <name>heme</name>
        <dbReference type="ChEBI" id="CHEBI:30413"/>
    </cofactor>
</comment>
<evidence type="ECO:0000256" key="2">
    <source>
        <dbReference type="ARBA" id="ARBA00004167"/>
    </source>
</evidence>
<keyword evidence="10 13" id="KW-0408">Iron</keyword>
<dbReference type="OrthoDB" id="2789670at2759"/>
<dbReference type="InterPro" id="IPR036396">
    <property type="entry name" value="Cyt_P450_sf"/>
</dbReference>
<keyword evidence="5 13" id="KW-0349">Heme</keyword>
<name>J4HYS7_9APHY</name>
<dbReference type="InterPro" id="IPR002401">
    <property type="entry name" value="Cyt_P450_E_grp-I"/>
</dbReference>
<dbReference type="Gene3D" id="1.10.630.10">
    <property type="entry name" value="Cytochrome P450"/>
    <property type="match status" value="1"/>
</dbReference>
<comment type="similarity">
    <text evidence="4">Belongs to the cytochrome P450 family.</text>
</comment>
<evidence type="ECO:0000256" key="3">
    <source>
        <dbReference type="ARBA" id="ARBA00005179"/>
    </source>
</evidence>
<dbReference type="PRINTS" id="PR00385">
    <property type="entry name" value="P450"/>
</dbReference>
<keyword evidence="12" id="KW-0472">Membrane</keyword>
<organism evidence="14 15">
    <name type="scientific">Fibroporia radiculosa</name>
    <dbReference type="NCBI Taxonomy" id="599839"/>
    <lineage>
        <taxon>Eukaryota</taxon>
        <taxon>Fungi</taxon>
        <taxon>Dikarya</taxon>
        <taxon>Basidiomycota</taxon>
        <taxon>Agaricomycotina</taxon>
        <taxon>Agaricomycetes</taxon>
        <taxon>Polyporales</taxon>
        <taxon>Fibroporiaceae</taxon>
        <taxon>Fibroporia</taxon>
    </lineage>
</organism>
<keyword evidence="11" id="KW-0503">Monooxygenase</keyword>
<dbReference type="PANTHER" id="PTHR46300:SF7">
    <property type="entry name" value="P450, PUTATIVE (EUROFUNG)-RELATED"/>
    <property type="match status" value="1"/>
</dbReference>
<protein>
    <recommendedName>
        <fullName evidence="16">Cytochrome P450</fullName>
    </recommendedName>
</protein>
<evidence type="ECO:0000256" key="13">
    <source>
        <dbReference type="PIRSR" id="PIRSR602401-1"/>
    </source>
</evidence>
<dbReference type="STRING" id="599839.J4HYS7"/>
<evidence type="ECO:0008006" key="16">
    <source>
        <dbReference type="Google" id="ProtNLM"/>
    </source>
</evidence>
<gene>
    <name evidence="14" type="ORF">FIBRA_06231</name>
</gene>
<keyword evidence="15" id="KW-1185">Reference proteome</keyword>
<dbReference type="GO" id="GO:0020037">
    <property type="term" value="F:heme binding"/>
    <property type="evidence" value="ECO:0007669"/>
    <property type="project" value="InterPro"/>
</dbReference>
<evidence type="ECO:0000313" key="14">
    <source>
        <dbReference type="EMBL" id="CCM04072.1"/>
    </source>
</evidence>
<dbReference type="EMBL" id="HE797141">
    <property type="protein sequence ID" value="CCM04072.1"/>
    <property type="molecule type" value="Genomic_DNA"/>
</dbReference>
<dbReference type="Proteomes" id="UP000006352">
    <property type="component" value="Unassembled WGS sequence"/>
</dbReference>
<comment type="pathway">
    <text evidence="3">Secondary metabolite biosynthesis.</text>
</comment>
<dbReference type="AlphaFoldDB" id="J4HYS7"/>
<dbReference type="GO" id="GO:0005506">
    <property type="term" value="F:iron ion binding"/>
    <property type="evidence" value="ECO:0007669"/>
    <property type="project" value="InterPro"/>
</dbReference>
<dbReference type="GO" id="GO:0016705">
    <property type="term" value="F:oxidoreductase activity, acting on paired donors, with incorporation or reduction of molecular oxygen"/>
    <property type="evidence" value="ECO:0007669"/>
    <property type="project" value="InterPro"/>
</dbReference>
<dbReference type="Pfam" id="PF00067">
    <property type="entry name" value="p450"/>
    <property type="match status" value="1"/>
</dbReference>
<dbReference type="GeneID" id="24098983"/>
<evidence type="ECO:0000256" key="8">
    <source>
        <dbReference type="ARBA" id="ARBA00022989"/>
    </source>
</evidence>
<dbReference type="InterPro" id="IPR050364">
    <property type="entry name" value="Cytochrome_P450_fung"/>
</dbReference>
<dbReference type="GO" id="GO:0016020">
    <property type="term" value="C:membrane"/>
    <property type="evidence" value="ECO:0007669"/>
    <property type="project" value="UniProtKB-SubCell"/>
</dbReference>
<keyword evidence="8" id="KW-1133">Transmembrane helix</keyword>
<dbReference type="RefSeq" id="XP_012183355.1">
    <property type="nucleotide sequence ID" value="XM_012327965.1"/>
</dbReference>
<evidence type="ECO:0000256" key="6">
    <source>
        <dbReference type="ARBA" id="ARBA00022692"/>
    </source>
</evidence>
<evidence type="ECO:0000256" key="7">
    <source>
        <dbReference type="ARBA" id="ARBA00022723"/>
    </source>
</evidence>
<dbReference type="SUPFAM" id="SSF48264">
    <property type="entry name" value="Cytochrome P450"/>
    <property type="match status" value="1"/>
</dbReference>
<keyword evidence="9" id="KW-0560">Oxidoreductase</keyword>
<evidence type="ECO:0000313" key="15">
    <source>
        <dbReference type="Proteomes" id="UP000006352"/>
    </source>
</evidence>
<comment type="subcellular location">
    <subcellularLocation>
        <location evidence="2">Membrane</location>
        <topology evidence="2">Single-pass membrane protein</topology>
    </subcellularLocation>
</comment>